<evidence type="ECO:0000313" key="8">
    <source>
        <dbReference type="EMBL" id="SDC81284.1"/>
    </source>
</evidence>
<evidence type="ECO:0000256" key="7">
    <source>
        <dbReference type="SAM" id="Phobius"/>
    </source>
</evidence>
<dbReference type="RefSeq" id="WP_091571688.1">
    <property type="nucleotide sequence ID" value="NZ_FMZA01000017.1"/>
</dbReference>
<evidence type="ECO:0000256" key="4">
    <source>
        <dbReference type="ARBA" id="ARBA00022692"/>
    </source>
</evidence>
<dbReference type="GO" id="GO:0015078">
    <property type="term" value="F:proton transmembrane transporter activity"/>
    <property type="evidence" value="ECO:0007669"/>
    <property type="project" value="TreeGrafter"/>
</dbReference>
<dbReference type="GO" id="GO:0009319">
    <property type="term" value="C:cytochrome o ubiquinol oxidase complex"/>
    <property type="evidence" value="ECO:0007669"/>
    <property type="project" value="TreeGrafter"/>
</dbReference>
<proteinExistence type="inferred from homology"/>
<dbReference type="Proteomes" id="UP000199387">
    <property type="component" value="Unassembled WGS sequence"/>
</dbReference>
<dbReference type="GO" id="GO:0015990">
    <property type="term" value="P:electron transport coupled proton transport"/>
    <property type="evidence" value="ECO:0007669"/>
    <property type="project" value="TreeGrafter"/>
</dbReference>
<dbReference type="InterPro" id="IPR050968">
    <property type="entry name" value="Cytochrome_c_oxidase_bac_sub4"/>
</dbReference>
<evidence type="ECO:0000313" key="9">
    <source>
        <dbReference type="Proteomes" id="UP000199387"/>
    </source>
</evidence>
<comment type="similarity">
    <text evidence="2">Belongs to the cytochrome c oxidase bacterial subunit 4 family.</text>
</comment>
<dbReference type="PANTHER" id="PTHR36835:SF1">
    <property type="entry name" value="CYTOCHROME BO(3) UBIQUINOL OXIDASE SUBUNIT 4"/>
    <property type="match status" value="1"/>
</dbReference>
<dbReference type="EMBL" id="FMZA01000017">
    <property type="protein sequence ID" value="SDC81284.1"/>
    <property type="molecule type" value="Genomic_DNA"/>
</dbReference>
<dbReference type="OrthoDB" id="2375888at2"/>
<sequence length="110" mass="12184">MNMMEKQGRTDGKPSRSFPWSYVIGYILSLLLTGAALQLALTAPWARWVVVTGILLLAVLQVLVQLFFFMHLSDKSGPSYIGVSMSYAFFFAIAVVAGSIWVMSFNSQVQ</sequence>
<keyword evidence="9" id="KW-1185">Reference proteome</keyword>
<dbReference type="STRING" id="1236220.SAMN04488112_11747"/>
<keyword evidence="3" id="KW-1003">Cell membrane</keyword>
<dbReference type="GO" id="GO:0009486">
    <property type="term" value="F:cytochrome bo3 ubiquinol oxidase activity"/>
    <property type="evidence" value="ECO:0007669"/>
    <property type="project" value="TreeGrafter"/>
</dbReference>
<dbReference type="GO" id="GO:0005886">
    <property type="term" value="C:plasma membrane"/>
    <property type="evidence" value="ECO:0007669"/>
    <property type="project" value="UniProtKB-SubCell"/>
</dbReference>
<evidence type="ECO:0000256" key="5">
    <source>
        <dbReference type="ARBA" id="ARBA00022989"/>
    </source>
</evidence>
<dbReference type="GO" id="GO:0019646">
    <property type="term" value="P:aerobic electron transport chain"/>
    <property type="evidence" value="ECO:0007669"/>
    <property type="project" value="TreeGrafter"/>
</dbReference>
<evidence type="ECO:0000256" key="6">
    <source>
        <dbReference type="ARBA" id="ARBA00023136"/>
    </source>
</evidence>
<keyword evidence="5 7" id="KW-1133">Transmembrane helix</keyword>
<evidence type="ECO:0000256" key="3">
    <source>
        <dbReference type="ARBA" id="ARBA00022475"/>
    </source>
</evidence>
<evidence type="ECO:0000256" key="1">
    <source>
        <dbReference type="ARBA" id="ARBA00004651"/>
    </source>
</evidence>
<keyword evidence="4 7" id="KW-0812">Transmembrane</keyword>
<dbReference type="Pfam" id="PF03626">
    <property type="entry name" value="COX4_pro"/>
    <property type="match status" value="1"/>
</dbReference>
<evidence type="ECO:0000256" key="2">
    <source>
        <dbReference type="ARBA" id="ARBA00008079"/>
    </source>
</evidence>
<feature type="transmembrane region" description="Helical" evidence="7">
    <location>
        <begin position="45"/>
        <end position="68"/>
    </location>
</feature>
<feature type="transmembrane region" description="Helical" evidence="7">
    <location>
        <begin position="20"/>
        <end position="39"/>
    </location>
</feature>
<dbReference type="PANTHER" id="PTHR36835">
    <property type="entry name" value="CYTOCHROME BO(3) UBIQUINOL OXIDASE SUBUNIT 4"/>
    <property type="match status" value="1"/>
</dbReference>
<dbReference type="AlphaFoldDB" id="A0A1G6PNS1"/>
<protein>
    <submittedName>
        <fullName evidence="8">Cytochrome aa3-600 menaquinol oxidase subunit 4</fullName>
    </submittedName>
</protein>
<reference evidence="8 9" key="1">
    <citation type="submission" date="2016-10" db="EMBL/GenBank/DDBJ databases">
        <authorList>
            <person name="de Groot N.N."/>
        </authorList>
    </citation>
    <scope>NUCLEOTIDE SEQUENCE [LARGE SCALE GENOMIC DNA]</scope>
    <source>
        <strain evidence="8 9">DSM 45514</strain>
    </source>
</reference>
<organism evidence="8 9">
    <name type="scientific">Melghirimyces thermohalophilus</name>
    <dbReference type="NCBI Taxonomy" id="1236220"/>
    <lineage>
        <taxon>Bacteria</taxon>
        <taxon>Bacillati</taxon>
        <taxon>Bacillota</taxon>
        <taxon>Bacilli</taxon>
        <taxon>Bacillales</taxon>
        <taxon>Thermoactinomycetaceae</taxon>
        <taxon>Melghirimyces</taxon>
    </lineage>
</organism>
<gene>
    <name evidence="8" type="ORF">SAMN04488112_11747</name>
</gene>
<name>A0A1G6PNS1_9BACL</name>
<accession>A0A1G6PNS1</accession>
<feature type="transmembrane region" description="Helical" evidence="7">
    <location>
        <begin position="80"/>
        <end position="103"/>
    </location>
</feature>
<comment type="subcellular location">
    <subcellularLocation>
        <location evidence="1">Cell membrane</location>
        <topology evidence="1">Multi-pass membrane protein</topology>
    </subcellularLocation>
</comment>
<keyword evidence="6 7" id="KW-0472">Membrane</keyword>
<dbReference type="InterPro" id="IPR005171">
    <property type="entry name" value="Cyt_c_oxidase_su4_prok"/>
</dbReference>